<dbReference type="RefSeq" id="XP_030385109.1">
    <property type="nucleotide sequence ID" value="XM_030529249.1"/>
</dbReference>
<sequence length="355" mass="40740">MCSSKKELVVPQCSGKSMKKVRTADDVKVLVLESVEDVHLFGKSTCSPKKRSQYEIILLTNDSNRAFFIQRAKSVCCNNDHHSAPILQSTCRDIHSNGFEIGGRLQLRRTCSEFCTSYKLRRKFNNLYITEPHSTGGNQRNMDQIYSQSATKNNESFGKDEQHYKGNWKNVTYAIELKNQMEGESFDPELKNIFKKVKGRHINDHVETQLVFVNRNSLKFNRQSSGANFSDAESFLTETSSSSRSSSCIRLNDAEYRRNQTTDAVHLLCNSKADNLINHNRQEQNICSPSTSFRKKIPHQPSEYECNESNPNQDGNHENTKVGYDFEDFNQYCTSCKMEMIMMNLIGKERNKNLS</sequence>
<proteinExistence type="predicted"/>
<evidence type="ECO:0000256" key="1">
    <source>
        <dbReference type="SAM" id="MobiDB-lite"/>
    </source>
</evidence>
<reference evidence="3" key="1">
    <citation type="submission" date="2025-08" db="UniProtKB">
        <authorList>
            <consortium name="RefSeq"/>
        </authorList>
    </citation>
    <scope>IDENTIFICATION</scope>
    <source>
        <strain evidence="3">11010-0011.00</strain>
        <tissue evidence="3">Whole body</tissue>
    </source>
</reference>
<name>A0A6J2U9T1_DROLE</name>
<gene>
    <name evidence="3" type="primary">LOC115632200</name>
</gene>
<dbReference type="GeneID" id="115632200"/>
<accession>A0A6J2U9T1</accession>
<dbReference type="AlphaFoldDB" id="A0A6J2U9T1"/>
<evidence type="ECO:0000313" key="2">
    <source>
        <dbReference type="Proteomes" id="UP000504634"/>
    </source>
</evidence>
<dbReference type="Proteomes" id="UP000504634">
    <property type="component" value="Unplaced"/>
</dbReference>
<keyword evidence="2" id="KW-1185">Reference proteome</keyword>
<evidence type="ECO:0000313" key="3">
    <source>
        <dbReference type="RefSeq" id="XP_030385109.1"/>
    </source>
</evidence>
<protein>
    <submittedName>
        <fullName evidence="3">Uncharacterized protein LOC115632200 isoform X3</fullName>
    </submittedName>
</protein>
<organism evidence="2 3">
    <name type="scientific">Drosophila lebanonensis</name>
    <name type="common">Fruit fly</name>
    <name type="synonym">Scaptodrosophila lebanonensis</name>
    <dbReference type="NCBI Taxonomy" id="7225"/>
    <lineage>
        <taxon>Eukaryota</taxon>
        <taxon>Metazoa</taxon>
        <taxon>Ecdysozoa</taxon>
        <taxon>Arthropoda</taxon>
        <taxon>Hexapoda</taxon>
        <taxon>Insecta</taxon>
        <taxon>Pterygota</taxon>
        <taxon>Neoptera</taxon>
        <taxon>Endopterygota</taxon>
        <taxon>Diptera</taxon>
        <taxon>Brachycera</taxon>
        <taxon>Muscomorpha</taxon>
        <taxon>Ephydroidea</taxon>
        <taxon>Drosophilidae</taxon>
        <taxon>Scaptodrosophila</taxon>
    </lineage>
</organism>
<feature type="region of interest" description="Disordered" evidence="1">
    <location>
        <begin position="289"/>
        <end position="321"/>
    </location>
</feature>